<protein>
    <recommendedName>
        <fullName evidence="3">DUF6534 domain-containing protein</fullName>
    </recommendedName>
</protein>
<feature type="region of interest" description="Disordered" evidence="1">
    <location>
        <begin position="360"/>
        <end position="387"/>
    </location>
</feature>
<name>A0A4R0RSN3_9APHY</name>
<keyword evidence="5" id="KW-1185">Reference proteome</keyword>
<dbReference type="PANTHER" id="PTHR40465:SF1">
    <property type="entry name" value="DUF6534 DOMAIN-CONTAINING PROTEIN"/>
    <property type="match status" value="1"/>
</dbReference>
<dbReference type="EMBL" id="RWJN01000013">
    <property type="protein sequence ID" value="TCD70886.1"/>
    <property type="molecule type" value="Genomic_DNA"/>
</dbReference>
<feature type="transmembrane region" description="Helical" evidence="2">
    <location>
        <begin position="159"/>
        <end position="180"/>
    </location>
</feature>
<dbReference type="OrthoDB" id="3224585at2759"/>
<proteinExistence type="predicted"/>
<evidence type="ECO:0000256" key="1">
    <source>
        <dbReference type="SAM" id="MobiDB-lite"/>
    </source>
</evidence>
<feature type="compositionally biased region" description="Polar residues" evidence="1">
    <location>
        <begin position="39"/>
        <end position="52"/>
    </location>
</feature>
<keyword evidence="2" id="KW-0812">Transmembrane</keyword>
<evidence type="ECO:0000259" key="3">
    <source>
        <dbReference type="Pfam" id="PF20152"/>
    </source>
</evidence>
<dbReference type="Pfam" id="PF20152">
    <property type="entry name" value="DUF6534"/>
    <property type="match status" value="1"/>
</dbReference>
<feature type="transmembrane region" description="Helical" evidence="2">
    <location>
        <begin position="192"/>
        <end position="217"/>
    </location>
</feature>
<feature type="transmembrane region" description="Helical" evidence="2">
    <location>
        <begin position="278"/>
        <end position="298"/>
    </location>
</feature>
<evidence type="ECO:0000256" key="2">
    <source>
        <dbReference type="SAM" id="Phobius"/>
    </source>
</evidence>
<feature type="transmembrane region" description="Helical" evidence="2">
    <location>
        <begin position="229"/>
        <end position="257"/>
    </location>
</feature>
<organism evidence="4 5">
    <name type="scientific">Steccherinum ochraceum</name>
    <dbReference type="NCBI Taxonomy" id="92696"/>
    <lineage>
        <taxon>Eukaryota</taxon>
        <taxon>Fungi</taxon>
        <taxon>Dikarya</taxon>
        <taxon>Basidiomycota</taxon>
        <taxon>Agaricomycotina</taxon>
        <taxon>Agaricomycetes</taxon>
        <taxon>Polyporales</taxon>
        <taxon>Steccherinaceae</taxon>
        <taxon>Steccherinum</taxon>
    </lineage>
</organism>
<dbReference type="Proteomes" id="UP000292702">
    <property type="component" value="Unassembled WGS sequence"/>
</dbReference>
<feature type="region of interest" description="Disordered" evidence="1">
    <location>
        <begin position="1"/>
        <end position="78"/>
    </location>
</feature>
<keyword evidence="2" id="KW-1133">Transmembrane helix</keyword>
<comment type="caution">
    <text evidence="4">The sequence shown here is derived from an EMBL/GenBank/DDBJ whole genome shotgun (WGS) entry which is preliminary data.</text>
</comment>
<gene>
    <name evidence="4" type="ORF">EIP91_001194</name>
</gene>
<dbReference type="PANTHER" id="PTHR40465">
    <property type="entry name" value="CHROMOSOME 1, WHOLE GENOME SHOTGUN SEQUENCE"/>
    <property type="match status" value="1"/>
</dbReference>
<reference evidence="4 5" key="1">
    <citation type="submission" date="2018-11" db="EMBL/GenBank/DDBJ databases">
        <title>Genome assembly of Steccherinum ochraceum LE-BIN_3174, the white-rot fungus of the Steccherinaceae family (The Residual Polyporoid clade, Polyporales, Basidiomycota).</title>
        <authorList>
            <person name="Fedorova T.V."/>
            <person name="Glazunova O.A."/>
            <person name="Landesman E.O."/>
            <person name="Moiseenko K.V."/>
            <person name="Psurtseva N.V."/>
            <person name="Savinova O.S."/>
            <person name="Shakhova N.V."/>
            <person name="Tyazhelova T.V."/>
            <person name="Vasina D.V."/>
        </authorList>
    </citation>
    <scope>NUCLEOTIDE SEQUENCE [LARGE SCALE GENOMIC DNA]</scope>
    <source>
        <strain evidence="4 5">LE-BIN_3174</strain>
    </source>
</reference>
<dbReference type="AlphaFoldDB" id="A0A4R0RSN3"/>
<feature type="transmembrane region" description="Helical" evidence="2">
    <location>
        <begin position="122"/>
        <end position="139"/>
    </location>
</feature>
<evidence type="ECO:0000313" key="4">
    <source>
        <dbReference type="EMBL" id="TCD70886.1"/>
    </source>
</evidence>
<dbReference type="InterPro" id="IPR045339">
    <property type="entry name" value="DUF6534"/>
</dbReference>
<sequence length="387" mass="42470">MSGAPVTDDSQAFKKASQTVERPPVIDNINDQYFRDPPNNLSLPTEPTTDRSTWGAKEGPFEELDPKQKGVLGDETTGKQTKEAALGEAVTENSLLGYLFDWGLFDIYHIAFPYDTWQRKSVVCTAYLLEFIQVILATHDAFRVYGSGWGVVPELDKIGLLWLNTPLFAGLISCLSQLFYAHRIYALSGNSVASAVISALAVTQATASVYGSVQVLLVGRLSILPTITIIYRLCIVWLGGAALCDSIITCCLFYYLYRAMKACSFRRTTTPLTRVIKLTVETGFICAAIGIASLILFVVSTHTFIYMTCMATIGKLYSNCLLAVLNSRVRILNGRNGTDAEDALSFFHVSTDRLASIERTNNRAGATTQDPRLSGVESQTDETTLTE</sequence>
<accession>A0A4R0RSN3</accession>
<evidence type="ECO:0000313" key="5">
    <source>
        <dbReference type="Proteomes" id="UP000292702"/>
    </source>
</evidence>
<feature type="domain" description="DUF6534" evidence="3">
    <location>
        <begin position="241"/>
        <end position="329"/>
    </location>
</feature>
<keyword evidence="2" id="KW-0472">Membrane</keyword>
<feature type="transmembrane region" description="Helical" evidence="2">
    <location>
        <begin position="304"/>
        <end position="325"/>
    </location>
</feature>